<feature type="chain" id="PRO_5038705295" description="Extracellular solute-binding protein" evidence="2">
    <location>
        <begin position="30"/>
        <end position="543"/>
    </location>
</feature>
<comment type="caution">
    <text evidence="3">The sequence shown here is derived from an EMBL/GenBank/DDBJ whole genome shotgun (WGS) entry which is preliminary data.</text>
</comment>
<dbReference type="PANTHER" id="PTHR43649:SF17">
    <property type="entry name" value="ABC TRANSPORTER SOLUTE BINDING PROTEIN-SUGAR TRANSPORT"/>
    <property type="match status" value="1"/>
</dbReference>
<keyword evidence="2" id="KW-0732">Signal</keyword>
<dbReference type="EMBL" id="MEHA01000015">
    <property type="protein sequence ID" value="ODR49002.1"/>
    <property type="molecule type" value="Genomic_DNA"/>
</dbReference>
<dbReference type="EMBL" id="MEHD01000011">
    <property type="protein sequence ID" value="ODR60495.1"/>
    <property type="molecule type" value="Genomic_DNA"/>
</dbReference>
<dbReference type="SUPFAM" id="SSF53850">
    <property type="entry name" value="Periplasmic binding protein-like II"/>
    <property type="match status" value="1"/>
</dbReference>
<evidence type="ECO:0000313" key="3">
    <source>
        <dbReference type="EMBL" id="ODR49002.1"/>
    </source>
</evidence>
<dbReference type="AlphaFoldDB" id="A0A1E3UES5"/>
<evidence type="ECO:0000313" key="6">
    <source>
        <dbReference type="Proteomes" id="UP000094869"/>
    </source>
</evidence>
<evidence type="ECO:0008006" key="7">
    <source>
        <dbReference type="Google" id="ProtNLM"/>
    </source>
</evidence>
<dbReference type="Gene3D" id="3.40.190.10">
    <property type="entry name" value="Periplasmic binding protein-like II"/>
    <property type="match status" value="2"/>
</dbReference>
<evidence type="ECO:0000256" key="2">
    <source>
        <dbReference type="SAM" id="SignalP"/>
    </source>
</evidence>
<evidence type="ECO:0000313" key="4">
    <source>
        <dbReference type="EMBL" id="ODR60495.1"/>
    </source>
</evidence>
<evidence type="ECO:0000313" key="5">
    <source>
        <dbReference type="Proteomes" id="UP000094271"/>
    </source>
</evidence>
<dbReference type="InterPro" id="IPR006059">
    <property type="entry name" value="SBP"/>
</dbReference>
<evidence type="ECO:0000256" key="1">
    <source>
        <dbReference type="SAM" id="MobiDB-lite"/>
    </source>
</evidence>
<dbReference type="Pfam" id="PF01547">
    <property type="entry name" value="SBP_bac_1"/>
    <property type="match status" value="1"/>
</dbReference>
<feature type="compositionally biased region" description="Low complexity" evidence="1">
    <location>
        <begin position="41"/>
        <end position="53"/>
    </location>
</feature>
<reference evidence="4 6" key="1">
    <citation type="submission" date="2016-08" db="EMBL/GenBank/DDBJ databases">
        <title>Characterization of Isolates of Eisenbergiella tayi Derived from Blood Cultures, Using Whole Genome Sequencing.</title>
        <authorList>
            <person name="Bernier A.-M."/>
            <person name="Burdz T."/>
            <person name="Wiebe D."/>
            <person name="Bernard K."/>
        </authorList>
    </citation>
    <scope>NUCLEOTIDE SEQUENCE [LARGE SCALE GENOMIC DNA]</scope>
    <source>
        <strain evidence="4 6">NML120146</strain>
    </source>
</reference>
<keyword evidence="6" id="KW-1185">Reference proteome</keyword>
<protein>
    <recommendedName>
        <fullName evidence="7">Extracellular solute-binding protein</fullName>
    </recommendedName>
</protein>
<dbReference type="Proteomes" id="UP000094271">
    <property type="component" value="Unassembled WGS sequence"/>
</dbReference>
<dbReference type="Proteomes" id="UP000094869">
    <property type="component" value="Unassembled WGS sequence"/>
</dbReference>
<gene>
    <name evidence="3" type="ORF">BEI59_19700</name>
    <name evidence="4" type="ORF">BEI63_03715</name>
</gene>
<reference evidence="3 5" key="2">
    <citation type="submission" date="2016-08" db="EMBL/GenBank/DDBJ databases">
        <authorList>
            <person name="Seilhamer J.J."/>
        </authorList>
    </citation>
    <scope>NUCLEOTIDE SEQUENCE [LARGE SCALE GENOMIC DNA]</scope>
    <source>
        <strain evidence="3 5">NML150140-1</strain>
    </source>
</reference>
<sequence>MIGKGEVVMVRKKVMAMVLAAVVSVSALAGCGNTAANSDQGAADTGTGEAAAASNESGDESKENITVSMFLQDSADQAISTDLPIIKEITKRTGVNFEFVPAPNTEDQFREKFNVTVASGDIPDIMVSTYRDDMMKVAEQGTFAVLNDYIDQYAPNLKKILDENPEYIRDLRASDGNIYFMPFIGAVRTFKVWMLRGDWLEKLGLDVPVTLDDWYNVLKAFKEQDPNGNGEADEIPYTTRNTQAGVLAFMEAFGISGFEANEQFFIEDGKVKYAYTDPRCKDALEFINKLYNEGLIDPEYATNDTNVWLSRLTNEISGSCQDTTARAYALGTQVASANEGSDAYFVVVAPPKGPDGTQMTTSQMQPVRGYTAISADSPYIKEIVQLFDYFYSEEGSLLMNFGIEGETYTMENGVPTYTDIIAKDEQGRSILSMLNIYGHREWAYKQDIGYEDALLDKTYVDYRNEMEQYIRPTIPALSFTEDEREVINSTYTEIQTYKDEMINKFIMGKEPLDNFDKFVQTLKDMGIDDVLAVEQAAYDRYIR</sequence>
<feature type="region of interest" description="Disordered" evidence="1">
    <location>
        <begin position="37"/>
        <end position="62"/>
    </location>
</feature>
<dbReference type="InterPro" id="IPR050490">
    <property type="entry name" value="Bact_solute-bd_prot1"/>
</dbReference>
<dbReference type="PROSITE" id="PS51257">
    <property type="entry name" value="PROKAR_LIPOPROTEIN"/>
    <property type="match status" value="1"/>
</dbReference>
<feature type="signal peptide" evidence="2">
    <location>
        <begin position="1"/>
        <end position="29"/>
    </location>
</feature>
<organism evidence="3 5">
    <name type="scientific">Eisenbergiella tayi</name>
    <dbReference type="NCBI Taxonomy" id="1432052"/>
    <lineage>
        <taxon>Bacteria</taxon>
        <taxon>Bacillati</taxon>
        <taxon>Bacillota</taxon>
        <taxon>Clostridia</taxon>
        <taxon>Lachnospirales</taxon>
        <taxon>Lachnospiraceae</taxon>
        <taxon>Eisenbergiella</taxon>
    </lineage>
</organism>
<dbReference type="PANTHER" id="PTHR43649">
    <property type="entry name" value="ARABINOSE-BINDING PROTEIN-RELATED"/>
    <property type="match status" value="1"/>
</dbReference>
<proteinExistence type="predicted"/>
<accession>A0A1E3UES5</accession>
<name>A0A1E3UES5_9FIRM</name>